<sequence length="77" mass="7994">MVFQVTLAATSGRSQPSARAADSLTPTAIGESMIFSCSLTRLWPWLSLSRYLALANQAAAALACPVSTASVLSIVPP</sequence>
<dbReference type="Proteomes" id="UP000019812">
    <property type="component" value="Unassembled WGS sequence"/>
</dbReference>
<dbReference type="AlphaFoldDB" id="A0A084Y0P8"/>
<accession>A0A084Y0P8</accession>
<gene>
    <name evidence="1" type="ORF">CAPSK01_002145</name>
</gene>
<dbReference type="EMBL" id="JDSS02000021">
    <property type="protein sequence ID" value="KFB68292.1"/>
    <property type="molecule type" value="Genomic_DNA"/>
</dbReference>
<organism evidence="1 2">
    <name type="scientific">Candidatus Accumulibacter vicinus</name>
    <dbReference type="NCBI Taxonomy" id="2954382"/>
    <lineage>
        <taxon>Bacteria</taxon>
        <taxon>Pseudomonadati</taxon>
        <taxon>Pseudomonadota</taxon>
        <taxon>Betaproteobacteria</taxon>
        <taxon>Candidatus Accumulibacter</taxon>
    </lineage>
</organism>
<evidence type="ECO:0000313" key="2">
    <source>
        <dbReference type="Proteomes" id="UP000019812"/>
    </source>
</evidence>
<name>A0A084Y0P8_9PROT</name>
<protein>
    <submittedName>
        <fullName evidence="1">Uncharacterized protein</fullName>
    </submittedName>
</protein>
<reference evidence="1 2" key="1">
    <citation type="submission" date="2014-07" db="EMBL/GenBank/DDBJ databases">
        <title>Expanding our view of genomic diversity in Candidatus Accumulibacter clades.</title>
        <authorList>
            <person name="Skennerton C.T."/>
            <person name="Barr J.J."/>
            <person name="Slater F.R."/>
            <person name="Bond P.L."/>
            <person name="Tyson G.W."/>
        </authorList>
    </citation>
    <scope>NUCLEOTIDE SEQUENCE [LARGE SCALE GENOMIC DNA]</scope>
    <source>
        <strain evidence="2">SK-01</strain>
    </source>
</reference>
<evidence type="ECO:0000313" key="1">
    <source>
        <dbReference type="EMBL" id="KFB68292.1"/>
    </source>
</evidence>
<comment type="caution">
    <text evidence="1">The sequence shown here is derived from an EMBL/GenBank/DDBJ whole genome shotgun (WGS) entry which is preliminary data.</text>
</comment>
<proteinExistence type="predicted"/>